<protein>
    <submittedName>
        <fullName evidence="1">Uncharacterized protein</fullName>
    </submittedName>
</protein>
<dbReference type="EMBL" id="AMZH03036226">
    <property type="protein sequence ID" value="RRT31759.1"/>
    <property type="molecule type" value="Genomic_DNA"/>
</dbReference>
<organism evidence="1 2">
    <name type="scientific">Ensete ventricosum</name>
    <name type="common">Abyssinian banana</name>
    <name type="synonym">Musa ensete</name>
    <dbReference type="NCBI Taxonomy" id="4639"/>
    <lineage>
        <taxon>Eukaryota</taxon>
        <taxon>Viridiplantae</taxon>
        <taxon>Streptophyta</taxon>
        <taxon>Embryophyta</taxon>
        <taxon>Tracheophyta</taxon>
        <taxon>Spermatophyta</taxon>
        <taxon>Magnoliopsida</taxon>
        <taxon>Liliopsida</taxon>
        <taxon>Zingiberales</taxon>
        <taxon>Musaceae</taxon>
        <taxon>Ensete</taxon>
    </lineage>
</organism>
<feature type="non-terminal residue" evidence="1">
    <location>
        <position position="1"/>
    </location>
</feature>
<dbReference type="AlphaFoldDB" id="A0A426WWZ9"/>
<evidence type="ECO:0000313" key="1">
    <source>
        <dbReference type="EMBL" id="RRT31759.1"/>
    </source>
</evidence>
<evidence type="ECO:0000313" key="2">
    <source>
        <dbReference type="Proteomes" id="UP000287651"/>
    </source>
</evidence>
<proteinExistence type="predicted"/>
<sequence>FTKKHDGHKLCVKSSFDRIFVHLSEFQNTSHSQRISPWEVVRARFHEKTRWS</sequence>
<accession>A0A426WWZ9</accession>
<reference evidence="1 2" key="1">
    <citation type="journal article" date="2014" name="Agronomy (Basel)">
        <title>A Draft Genome Sequence for Ensete ventricosum, the Drought-Tolerant Tree Against Hunger.</title>
        <authorList>
            <person name="Harrison J."/>
            <person name="Moore K.A."/>
            <person name="Paszkiewicz K."/>
            <person name="Jones T."/>
            <person name="Grant M."/>
            <person name="Ambacheew D."/>
            <person name="Muzemil S."/>
            <person name="Studholme D.J."/>
        </authorList>
    </citation>
    <scope>NUCLEOTIDE SEQUENCE [LARGE SCALE GENOMIC DNA]</scope>
</reference>
<name>A0A426WWZ9_ENSVE</name>
<comment type="caution">
    <text evidence="1">The sequence shown here is derived from an EMBL/GenBank/DDBJ whole genome shotgun (WGS) entry which is preliminary data.</text>
</comment>
<gene>
    <name evidence="1" type="ORF">B296_00054914</name>
</gene>
<dbReference type="Proteomes" id="UP000287651">
    <property type="component" value="Unassembled WGS sequence"/>
</dbReference>